<evidence type="ECO:0000256" key="1">
    <source>
        <dbReference type="ARBA" id="ARBA00008769"/>
    </source>
</evidence>
<dbReference type="Pfam" id="PF04966">
    <property type="entry name" value="OprB"/>
    <property type="match status" value="1"/>
</dbReference>
<dbReference type="InterPro" id="IPR007049">
    <property type="entry name" value="Carb-sel_porin_OprB"/>
</dbReference>
<evidence type="ECO:0000256" key="2">
    <source>
        <dbReference type="RuleBase" id="RU363072"/>
    </source>
</evidence>
<accession>A0AAX1N356</accession>
<dbReference type="InterPro" id="IPR038673">
    <property type="entry name" value="OprB_sf"/>
</dbReference>
<protein>
    <submittedName>
        <fullName evidence="3">Carbohydrate porin</fullName>
    </submittedName>
</protein>
<gene>
    <name evidence="3" type="ORF">KMW28_20470</name>
</gene>
<organism evidence="3 4">
    <name type="scientific">Flammeovirga yaeyamensis</name>
    <dbReference type="NCBI Taxonomy" id="367791"/>
    <lineage>
        <taxon>Bacteria</taxon>
        <taxon>Pseudomonadati</taxon>
        <taxon>Bacteroidota</taxon>
        <taxon>Cytophagia</taxon>
        <taxon>Cytophagales</taxon>
        <taxon>Flammeovirgaceae</taxon>
        <taxon>Flammeovirga</taxon>
    </lineage>
</organism>
<dbReference type="Gene3D" id="2.40.160.180">
    <property type="entry name" value="Carbohydrate-selective porin OprB"/>
    <property type="match status" value="1"/>
</dbReference>
<dbReference type="GO" id="GO:0008643">
    <property type="term" value="P:carbohydrate transport"/>
    <property type="evidence" value="ECO:0007669"/>
    <property type="project" value="InterPro"/>
</dbReference>
<dbReference type="Proteomes" id="UP000678679">
    <property type="component" value="Chromosome 1"/>
</dbReference>
<dbReference type="RefSeq" id="WP_169665662.1">
    <property type="nucleotide sequence ID" value="NZ_CP076132.1"/>
</dbReference>
<name>A0AAX1N356_9BACT</name>
<comment type="similarity">
    <text evidence="1 2">Belongs to the OprB family.</text>
</comment>
<dbReference type="AlphaFoldDB" id="A0AAX1N356"/>
<proteinExistence type="inferred from homology"/>
<keyword evidence="4" id="KW-1185">Reference proteome</keyword>
<dbReference type="KEGG" id="fya:KMW28_20470"/>
<reference evidence="3 4" key="1">
    <citation type="submission" date="2021-05" db="EMBL/GenBank/DDBJ databases">
        <title>Comparative genomic studies on the polysaccharide-degrading batcterial strains of the Flammeovirga genus.</title>
        <authorList>
            <person name="Zewei F."/>
            <person name="Zheng Z."/>
            <person name="Yu L."/>
            <person name="Ruyue G."/>
            <person name="Yanhong M."/>
            <person name="Yuanyuan C."/>
            <person name="Jingyan G."/>
            <person name="Wenjun H."/>
        </authorList>
    </citation>
    <scope>NUCLEOTIDE SEQUENCE [LARGE SCALE GENOMIC DNA]</scope>
    <source>
        <strain evidence="3 4">NBRC:100898</strain>
    </source>
</reference>
<sequence>MFYKIIILLVLSIVVKNEVFAQQSYFRKRSFFGQQYNQELILDSTHYIFPLRPLFRESDLDLLVEKQILPMTLDKDEYAFIHYWNSAPATPSDYNLINHKKYTDKKGRSKNIAYSVPSFYGTDPLVSSPFKKVWTPLRVMERHTILKYGFSTNILAASYVGYTPYALEGKPNWTGFVGAEAYSNWLLTSNKVGVTNLSFEIGYKYNLFYDAPEMKDIVGSEVISNVTNGPSDPIIGDMYITQGLFNNRILVAVGRITPWYYYAFNTFADDELTRMTNNMVNGGSVLPDGGGNSTKPGFAVQAYLNNNLYLNVVSTNPSGEDAGFDFSIWNRNHYFVATELGYVYTLSNHLEGRVSLGMHHLYKYEQEGITSGYGFTFLLQQELTPKGFTPYTGAYFQIHQSNPTISTVQQQIAIGLNIDHAFDNRNDGLGLALGYSDTSDDTMRDEFFVDTFYRFQFTESSHITADFQFYINAANKLQNKFIVPVMNARYIFNI</sequence>
<dbReference type="EMBL" id="CP076132">
    <property type="protein sequence ID" value="QWG01974.1"/>
    <property type="molecule type" value="Genomic_DNA"/>
</dbReference>
<evidence type="ECO:0000313" key="3">
    <source>
        <dbReference type="EMBL" id="QWG01974.1"/>
    </source>
</evidence>
<dbReference type="GO" id="GO:0015288">
    <property type="term" value="F:porin activity"/>
    <property type="evidence" value="ECO:0007669"/>
    <property type="project" value="InterPro"/>
</dbReference>
<dbReference type="GO" id="GO:0016020">
    <property type="term" value="C:membrane"/>
    <property type="evidence" value="ECO:0007669"/>
    <property type="project" value="InterPro"/>
</dbReference>
<evidence type="ECO:0000313" key="4">
    <source>
        <dbReference type="Proteomes" id="UP000678679"/>
    </source>
</evidence>